<feature type="compositionally biased region" description="Pro residues" evidence="3">
    <location>
        <begin position="169"/>
        <end position="183"/>
    </location>
</feature>
<dbReference type="VEuPathDB" id="FungiDB:SeMB42_g03010"/>
<keyword evidence="7" id="KW-1185">Reference proteome</keyword>
<evidence type="ECO:0000313" key="6">
    <source>
        <dbReference type="EMBL" id="TPX48416.1"/>
    </source>
</evidence>
<keyword evidence="2" id="KW-0539">Nucleus</keyword>
<evidence type="ECO:0000313" key="5">
    <source>
        <dbReference type="EMBL" id="TPX46981.1"/>
    </source>
</evidence>
<dbReference type="GO" id="GO:0046982">
    <property type="term" value="F:protein heterodimerization activity"/>
    <property type="evidence" value="ECO:0007669"/>
    <property type="project" value="InterPro"/>
</dbReference>
<dbReference type="Pfam" id="PF00808">
    <property type="entry name" value="CBFD_NFYB_HMF"/>
    <property type="match status" value="1"/>
</dbReference>
<dbReference type="Proteomes" id="UP000320475">
    <property type="component" value="Unassembled WGS sequence"/>
</dbReference>
<evidence type="ECO:0000259" key="4">
    <source>
        <dbReference type="Pfam" id="PF00808"/>
    </source>
</evidence>
<comment type="subcellular location">
    <subcellularLocation>
        <location evidence="1">Nucleus</location>
    </subcellularLocation>
</comment>
<dbReference type="PANTHER" id="PTHR10252:SF5">
    <property type="entry name" value="DR1-ASSOCIATED COREPRESSOR"/>
    <property type="match status" value="1"/>
</dbReference>
<feature type="domain" description="Transcription factor CBF/NF-Y/archaeal histone" evidence="4">
    <location>
        <begin position="10"/>
        <end position="71"/>
    </location>
</feature>
<dbReference type="Proteomes" id="UP000317494">
    <property type="component" value="Unassembled WGS sequence"/>
</dbReference>
<feature type="region of interest" description="Disordered" evidence="3">
    <location>
        <begin position="217"/>
        <end position="237"/>
    </location>
</feature>
<evidence type="ECO:0000256" key="3">
    <source>
        <dbReference type="SAM" id="MobiDB-lite"/>
    </source>
</evidence>
<feature type="compositionally biased region" description="Acidic residues" evidence="3">
    <location>
        <begin position="224"/>
        <end position="237"/>
    </location>
</feature>
<evidence type="ECO:0000256" key="2">
    <source>
        <dbReference type="ARBA" id="ARBA00023242"/>
    </source>
</evidence>
<dbReference type="OrthoDB" id="653904at2759"/>
<protein>
    <recommendedName>
        <fullName evidence="4">Transcription factor CBF/NF-Y/archaeal histone domain-containing protein</fullName>
    </recommendedName>
</protein>
<dbReference type="GO" id="GO:0001046">
    <property type="term" value="F:core promoter sequence-specific DNA binding"/>
    <property type="evidence" value="ECO:0007669"/>
    <property type="project" value="TreeGrafter"/>
</dbReference>
<dbReference type="EMBL" id="QEAN01000100">
    <property type="protein sequence ID" value="TPX48416.1"/>
    <property type="molecule type" value="Genomic_DNA"/>
</dbReference>
<proteinExistence type="predicted"/>
<dbReference type="GO" id="GO:0017054">
    <property type="term" value="C:negative cofactor 2 complex"/>
    <property type="evidence" value="ECO:0007669"/>
    <property type="project" value="TreeGrafter"/>
</dbReference>
<evidence type="ECO:0000313" key="8">
    <source>
        <dbReference type="Proteomes" id="UP000320475"/>
    </source>
</evidence>
<accession>A0A507DAB0</accession>
<feature type="compositionally biased region" description="Acidic residues" evidence="3">
    <location>
        <begin position="149"/>
        <end position="158"/>
    </location>
</feature>
<dbReference type="PANTHER" id="PTHR10252">
    <property type="entry name" value="HISTONE-LIKE TRANSCRIPTION FACTOR CCAAT-RELATED"/>
    <property type="match status" value="1"/>
</dbReference>
<name>A0A507DAB0_9FUNG</name>
<reference evidence="7 8" key="1">
    <citation type="journal article" date="2019" name="Sci. Rep.">
        <title>Comparative genomics of chytrid fungi reveal insights into the obligate biotrophic and pathogenic lifestyle of Synchytrium endobioticum.</title>
        <authorList>
            <person name="van de Vossenberg B.T.L.H."/>
            <person name="Warris S."/>
            <person name="Nguyen H.D.T."/>
            <person name="van Gent-Pelzer M.P.E."/>
            <person name="Joly D.L."/>
            <person name="van de Geest H.C."/>
            <person name="Bonants P.J.M."/>
            <person name="Smith D.S."/>
            <person name="Levesque C.A."/>
            <person name="van der Lee T.A.J."/>
        </authorList>
    </citation>
    <scope>NUCLEOTIDE SEQUENCE [LARGE SCALE GENOMIC DNA]</scope>
    <source>
        <strain evidence="5 8">LEV6574</strain>
        <strain evidence="6 7">MB42</strain>
    </source>
</reference>
<comment type="caution">
    <text evidence="6">The sequence shown here is derived from an EMBL/GenBank/DDBJ whole genome shotgun (WGS) entry which is preliminary data.</text>
</comment>
<dbReference type="SUPFAM" id="SSF47113">
    <property type="entry name" value="Histone-fold"/>
    <property type="match status" value="1"/>
</dbReference>
<evidence type="ECO:0000313" key="7">
    <source>
        <dbReference type="Proteomes" id="UP000317494"/>
    </source>
</evidence>
<dbReference type="InterPro" id="IPR009072">
    <property type="entry name" value="Histone-fold"/>
</dbReference>
<dbReference type="EMBL" id="QEAM01000088">
    <property type="protein sequence ID" value="TPX46981.1"/>
    <property type="molecule type" value="Genomic_DNA"/>
</dbReference>
<dbReference type="InterPro" id="IPR003958">
    <property type="entry name" value="CBFA_NFYB_domain"/>
</dbReference>
<dbReference type="STRING" id="286115.A0A507DAB0"/>
<sequence length="237" mass="26229">MPPKKNVRSRFPATRIKKIMRLDEEVGKVAQATPIVISKAVEMFLETVVSEMCKETQRRNAKKAMPGHLKTTIMTQDRFDFLRPKVAALPDAVDEAAEPAENEPGRKKKRSAAPGNGAGAGSKPRKKKDADAAGLAKPVRKLKKKGKEDESDEYDISDDEPHQSQQLSLPPPPPPPLPLPLHPPLYAQGPDAYVEHQMMQLPSHILASTNIPLIIPQHRTHDDDAGDDYDYDDEIEG</sequence>
<dbReference type="InterPro" id="IPR050568">
    <property type="entry name" value="Transcr_DNA_Rep_Reg"/>
</dbReference>
<dbReference type="Gene3D" id="1.10.20.10">
    <property type="entry name" value="Histone, subunit A"/>
    <property type="match status" value="1"/>
</dbReference>
<gene>
    <name evidence="5" type="ORF">SeLEV6574_g02895</name>
    <name evidence="6" type="ORF">SeMB42_g03010</name>
</gene>
<dbReference type="GO" id="GO:0016251">
    <property type="term" value="F:RNA polymerase II general transcription initiation factor activity"/>
    <property type="evidence" value="ECO:0007669"/>
    <property type="project" value="TreeGrafter"/>
</dbReference>
<dbReference type="CDD" id="cd22906">
    <property type="entry name" value="HFD_DRAP1"/>
    <property type="match status" value="1"/>
</dbReference>
<feature type="region of interest" description="Disordered" evidence="3">
    <location>
        <begin position="95"/>
        <end position="188"/>
    </location>
</feature>
<evidence type="ECO:0000256" key="1">
    <source>
        <dbReference type="ARBA" id="ARBA00004123"/>
    </source>
</evidence>
<organism evidence="6 7">
    <name type="scientific">Synchytrium endobioticum</name>
    <dbReference type="NCBI Taxonomy" id="286115"/>
    <lineage>
        <taxon>Eukaryota</taxon>
        <taxon>Fungi</taxon>
        <taxon>Fungi incertae sedis</taxon>
        <taxon>Chytridiomycota</taxon>
        <taxon>Chytridiomycota incertae sedis</taxon>
        <taxon>Chytridiomycetes</taxon>
        <taxon>Synchytriales</taxon>
        <taxon>Synchytriaceae</taxon>
        <taxon>Synchytrium</taxon>
    </lineage>
</organism>
<dbReference type="AlphaFoldDB" id="A0A507DAB0"/>